<dbReference type="Pfam" id="PF01874">
    <property type="entry name" value="CitG"/>
    <property type="match status" value="1"/>
</dbReference>
<protein>
    <submittedName>
        <fullName evidence="1">Uncharacterized protein</fullName>
    </submittedName>
</protein>
<sequence length="275" mass="30671">MYGKPPLAASLSIAFEATGWKGAGTVSRSRDQPDKTLQDFIVTSAAFQELLRKSCLTKEYMLLEILRETYALANKNIASGEIFLLYINAYTACTISDVDTMDKNALEATKLAVKQGLKDYLLFLSLHKPSFYGRFTHSFYEKISTSKTFTEITALAKNIPFDPVITEATTTFPFTRTLAKKLYSKLGCTLPSSGDIDAIYRSLCERYIDFLTYRKYGLEKAVTAKKKCIAGEEPGHSLGSIADLVGVVLYYYLNECLASRYGTLRRLGDLFSGPF</sequence>
<comment type="caution">
    <text evidence="1">The sequence shown here is derived from an EMBL/GenBank/DDBJ whole genome shotgun (WGS) entry which is preliminary data.</text>
</comment>
<evidence type="ECO:0000313" key="1">
    <source>
        <dbReference type="EMBL" id="HDS10030.1"/>
    </source>
</evidence>
<gene>
    <name evidence="1" type="ORF">ENO04_00170</name>
</gene>
<dbReference type="EMBL" id="DSDY01000007">
    <property type="protein sequence ID" value="HDS10030.1"/>
    <property type="molecule type" value="Genomic_DNA"/>
</dbReference>
<reference evidence="1" key="1">
    <citation type="journal article" date="2020" name="mSystems">
        <title>Genome- and Community-Level Interaction Insights into Carbon Utilization and Element Cycling Functions of Hydrothermarchaeota in Hydrothermal Sediment.</title>
        <authorList>
            <person name="Zhou Z."/>
            <person name="Liu Y."/>
            <person name="Xu W."/>
            <person name="Pan J."/>
            <person name="Luo Z.H."/>
            <person name="Li M."/>
        </authorList>
    </citation>
    <scope>NUCLEOTIDE SEQUENCE [LARGE SCALE GENOMIC DNA]</scope>
    <source>
        <strain evidence="1">SpSt-123</strain>
    </source>
</reference>
<organism evidence="1">
    <name type="scientific">Fervidicoccus fontis</name>
    <dbReference type="NCBI Taxonomy" id="683846"/>
    <lineage>
        <taxon>Archaea</taxon>
        <taxon>Thermoproteota</taxon>
        <taxon>Thermoprotei</taxon>
        <taxon>Fervidicoccales</taxon>
        <taxon>Fervidicoccaceae</taxon>
        <taxon>Fervidicoccus</taxon>
    </lineage>
</organism>
<proteinExistence type="predicted"/>
<accession>A0A7C1ICI1</accession>
<dbReference type="Gene3D" id="1.10.4200.10">
    <property type="entry name" value="Triphosphoribosyl-dephospho-CoA protein"/>
    <property type="match status" value="1"/>
</dbReference>
<name>A0A7C1ICI1_9CREN</name>
<dbReference type="InterPro" id="IPR002736">
    <property type="entry name" value="CitG"/>
</dbReference>
<dbReference type="AlphaFoldDB" id="A0A7C1ICI1"/>
<dbReference type="GO" id="GO:0005524">
    <property type="term" value="F:ATP binding"/>
    <property type="evidence" value="ECO:0007669"/>
    <property type="project" value="InterPro"/>
</dbReference>
<dbReference type="GO" id="GO:0046917">
    <property type="term" value="F:triphosphoribosyl-dephospho-CoA synthase activity"/>
    <property type="evidence" value="ECO:0007669"/>
    <property type="project" value="InterPro"/>
</dbReference>